<dbReference type="Proteomes" id="UP000827872">
    <property type="component" value="Linkage Group LG02"/>
</dbReference>
<evidence type="ECO:0000313" key="2">
    <source>
        <dbReference type="Proteomes" id="UP000827872"/>
    </source>
</evidence>
<keyword evidence="2" id="KW-1185">Reference proteome</keyword>
<evidence type="ECO:0000313" key="1">
    <source>
        <dbReference type="EMBL" id="KAH8013527.1"/>
    </source>
</evidence>
<reference evidence="1" key="1">
    <citation type="submission" date="2021-08" db="EMBL/GenBank/DDBJ databases">
        <title>The first chromosome-level gecko genome reveals the dynamic sex chromosomes of Neotropical dwarf geckos (Sphaerodactylidae: Sphaerodactylus).</title>
        <authorList>
            <person name="Pinto B.J."/>
            <person name="Keating S.E."/>
            <person name="Gamble T."/>
        </authorList>
    </citation>
    <scope>NUCLEOTIDE SEQUENCE</scope>
    <source>
        <strain evidence="1">TG3544</strain>
    </source>
</reference>
<name>A0ACB8G309_9SAUR</name>
<comment type="caution">
    <text evidence="1">The sequence shown here is derived from an EMBL/GenBank/DDBJ whole genome shotgun (WGS) entry which is preliminary data.</text>
</comment>
<protein>
    <submittedName>
        <fullName evidence="1">Uncharacterized protein</fullName>
    </submittedName>
</protein>
<accession>A0ACB8G309</accession>
<proteinExistence type="predicted"/>
<gene>
    <name evidence="1" type="ORF">K3G42_020279</name>
</gene>
<organism evidence="1 2">
    <name type="scientific">Sphaerodactylus townsendi</name>
    <dbReference type="NCBI Taxonomy" id="933632"/>
    <lineage>
        <taxon>Eukaryota</taxon>
        <taxon>Metazoa</taxon>
        <taxon>Chordata</taxon>
        <taxon>Craniata</taxon>
        <taxon>Vertebrata</taxon>
        <taxon>Euteleostomi</taxon>
        <taxon>Lepidosauria</taxon>
        <taxon>Squamata</taxon>
        <taxon>Bifurcata</taxon>
        <taxon>Gekkota</taxon>
        <taxon>Sphaerodactylidae</taxon>
        <taxon>Sphaerodactylus</taxon>
    </lineage>
</organism>
<dbReference type="EMBL" id="CM037615">
    <property type="protein sequence ID" value="KAH8013527.1"/>
    <property type="molecule type" value="Genomic_DNA"/>
</dbReference>
<sequence length="99" mass="10822">MMEDHTEEWKTMNTRVVTRVPVGRDKMNTLCQELLLSGPSDSRNEDSHGISSENLAMGQRLLLTEASVVETETGDVEILVEAAASSMSLSNPGNTTEIK</sequence>